<dbReference type="Proteomes" id="UP001186974">
    <property type="component" value="Unassembled WGS sequence"/>
</dbReference>
<evidence type="ECO:0000313" key="1">
    <source>
        <dbReference type="EMBL" id="KAK3069345.1"/>
    </source>
</evidence>
<reference evidence="1" key="1">
    <citation type="submission" date="2024-09" db="EMBL/GenBank/DDBJ databases">
        <title>Black Yeasts Isolated from many extreme environments.</title>
        <authorList>
            <person name="Coleine C."/>
            <person name="Stajich J.E."/>
            <person name="Selbmann L."/>
        </authorList>
    </citation>
    <scope>NUCLEOTIDE SEQUENCE</scope>
    <source>
        <strain evidence="1">CCFEE 5737</strain>
    </source>
</reference>
<organism evidence="1 2">
    <name type="scientific">Coniosporium uncinatum</name>
    <dbReference type="NCBI Taxonomy" id="93489"/>
    <lineage>
        <taxon>Eukaryota</taxon>
        <taxon>Fungi</taxon>
        <taxon>Dikarya</taxon>
        <taxon>Ascomycota</taxon>
        <taxon>Pezizomycotina</taxon>
        <taxon>Dothideomycetes</taxon>
        <taxon>Dothideomycetes incertae sedis</taxon>
        <taxon>Coniosporium</taxon>
    </lineage>
</organism>
<evidence type="ECO:0000313" key="2">
    <source>
        <dbReference type="Proteomes" id="UP001186974"/>
    </source>
</evidence>
<feature type="non-terminal residue" evidence="1">
    <location>
        <position position="1"/>
    </location>
</feature>
<proteinExistence type="predicted"/>
<dbReference type="EMBL" id="JAWDJW010005124">
    <property type="protein sequence ID" value="KAK3069345.1"/>
    <property type="molecule type" value="Genomic_DNA"/>
</dbReference>
<sequence length="170" mass="19078">CGRRFPATEAGKQTKARHMDWHFKINTRVAEQSRSVINRSWYIDEMEWIKHRDVDPASAESASSNGTDGKAKEKKKEAKDMFVPVPEDVGLQNQICPICQEKFETVWERETQQPVWMNAVKVGGRTYHATCYAEVKGGLGSMTGGGPMRTRASATPEPSVLGKRKHVEEA</sequence>
<name>A0ACC3DG70_9PEZI</name>
<gene>
    <name evidence="1" type="ORF">LTS18_000355</name>
</gene>
<comment type="caution">
    <text evidence="1">The sequence shown here is derived from an EMBL/GenBank/DDBJ whole genome shotgun (WGS) entry which is preliminary data.</text>
</comment>
<keyword evidence="2" id="KW-1185">Reference proteome</keyword>
<protein>
    <submittedName>
        <fullName evidence="1">Uncharacterized protein</fullName>
    </submittedName>
</protein>
<accession>A0ACC3DG70</accession>